<evidence type="ECO:0000313" key="14">
    <source>
        <dbReference type="EMBL" id="KAJ7197213.1"/>
    </source>
</evidence>
<accession>A0AAD6Y566</accession>
<dbReference type="GO" id="GO:0016020">
    <property type="term" value="C:membrane"/>
    <property type="evidence" value="ECO:0007669"/>
    <property type="project" value="UniProtKB-SubCell"/>
</dbReference>
<comment type="subcellular location">
    <subcellularLocation>
        <location evidence="2">Membrane</location>
        <topology evidence="2">Multi-pass membrane protein</topology>
    </subcellularLocation>
</comment>
<dbReference type="PANTHER" id="PTHR15422">
    <property type="entry name" value="OS05G0565100 PROTEIN"/>
    <property type="match status" value="1"/>
</dbReference>
<feature type="compositionally biased region" description="Basic and acidic residues" evidence="11">
    <location>
        <begin position="30"/>
        <end position="44"/>
    </location>
</feature>
<gene>
    <name evidence="14" type="ORF">GGX14DRAFT_526243</name>
</gene>
<evidence type="ECO:0000313" key="15">
    <source>
        <dbReference type="Proteomes" id="UP001219525"/>
    </source>
</evidence>
<evidence type="ECO:0000256" key="8">
    <source>
        <dbReference type="ARBA" id="ARBA00022989"/>
    </source>
</evidence>
<organism evidence="14 15">
    <name type="scientific">Mycena pura</name>
    <dbReference type="NCBI Taxonomy" id="153505"/>
    <lineage>
        <taxon>Eukaryota</taxon>
        <taxon>Fungi</taxon>
        <taxon>Dikarya</taxon>
        <taxon>Basidiomycota</taxon>
        <taxon>Agaricomycotina</taxon>
        <taxon>Agaricomycetes</taxon>
        <taxon>Agaricomycetidae</taxon>
        <taxon>Agaricales</taxon>
        <taxon>Marasmiineae</taxon>
        <taxon>Mycenaceae</taxon>
        <taxon>Mycena</taxon>
    </lineage>
</organism>
<dbReference type="EMBL" id="JARJCW010000079">
    <property type="protein sequence ID" value="KAJ7197213.1"/>
    <property type="molecule type" value="Genomic_DNA"/>
</dbReference>
<comment type="caution">
    <text evidence="14">The sequence shown here is derived from an EMBL/GenBank/DDBJ whole genome shotgun (WGS) entry which is preliminary data.</text>
</comment>
<evidence type="ECO:0000259" key="13">
    <source>
        <dbReference type="Pfam" id="PF03188"/>
    </source>
</evidence>
<dbReference type="PANTHER" id="PTHR15422:SF45">
    <property type="entry name" value="CYTOCHROME B561 DOMAIN-CONTAINING PROTEIN"/>
    <property type="match status" value="1"/>
</dbReference>
<protein>
    <recommendedName>
        <fullName evidence="13">Cytochrome b561 domain-containing protein</fullName>
    </recommendedName>
</protein>
<comment type="cofactor">
    <cofactor evidence="1">
        <name>heme b</name>
        <dbReference type="ChEBI" id="CHEBI:60344"/>
    </cofactor>
</comment>
<evidence type="ECO:0000256" key="10">
    <source>
        <dbReference type="ARBA" id="ARBA00023136"/>
    </source>
</evidence>
<evidence type="ECO:0000256" key="12">
    <source>
        <dbReference type="SAM" id="Phobius"/>
    </source>
</evidence>
<reference evidence="14" key="1">
    <citation type="submission" date="2023-03" db="EMBL/GenBank/DDBJ databases">
        <title>Massive genome expansion in bonnet fungi (Mycena s.s.) driven by repeated elements and novel gene families across ecological guilds.</title>
        <authorList>
            <consortium name="Lawrence Berkeley National Laboratory"/>
            <person name="Harder C.B."/>
            <person name="Miyauchi S."/>
            <person name="Viragh M."/>
            <person name="Kuo A."/>
            <person name="Thoen E."/>
            <person name="Andreopoulos B."/>
            <person name="Lu D."/>
            <person name="Skrede I."/>
            <person name="Drula E."/>
            <person name="Henrissat B."/>
            <person name="Morin E."/>
            <person name="Kohler A."/>
            <person name="Barry K."/>
            <person name="LaButti K."/>
            <person name="Morin E."/>
            <person name="Salamov A."/>
            <person name="Lipzen A."/>
            <person name="Mereny Z."/>
            <person name="Hegedus B."/>
            <person name="Baldrian P."/>
            <person name="Stursova M."/>
            <person name="Weitz H."/>
            <person name="Taylor A."/>
            <person name="Grigoriev I.V."/>
            <person name="Nagy L.G."/>
            <person name="Martin F."/>
            <person name="Kauserud H."/>
        </authorList>
    </citation>
    <scope>NUCLEOTIDE SEQUENCE</scope>
    <source>
        <strain evidence="14">9144</strain>
    </source>
</reference>
<keyword evidence="8 12" id="KW-1133">Transmembrane helix</keyword>
<name>A0AAD6Y566_9AGAR</name>
<dbReference type="Proteomes" id="UP001219525">
    <property type="component" value="Unassembled WGS sequence"/>
</dbReference>
<dbReference type="Gene3D" id="1.20.120.1770">
    <property type="match status" value="1"/>
</dbReference>
<keyword evidence="4" id="KW-0349">Heme</keyword>
<dbReference type="Pfam" id="PF03188">
    <property type="entry name" value="Cytochrom_B561"/>
    <property type="match status" value="1"/>
</dbReference>
<evidence type="ECO:0000256" key="4">
    <source>
        <dbReference type="ARBA" id="ARBA00022617"/>
    </source>
</evidence>
<feature type="compositionally biased region" description="Basic and acidic residues" evidence="11">
    <location>
        <begin position="1"/>
        <end position="10"/>
    </location>
</feature>
<feature type="transmembrane region" description="Helical" evidence="12">
    <location>
        <begin position="51"/>
        <end position="73"/>
    </location>
</feature>
<evidence type="ECO:0000256" key="7">
    <source>
        <dbReference type="ARBA" id="ARBA00022982"/>
    </source>
</evidence>
<keyword evidence="10 12" id="KW-0472">Membrane</keyword>
<keyword evidence="3" id="KW-0813">Transport</keyword>
<dbReference type="InterPro" id="IPR045150">
    <property type="entry name" value="CYB561D1/2"/>
</dbReference>
<dbReference type="CDD" id="cd08761">
    <property type="entry name" value="Cyt_b561_CYB561D2_like"/>
    <property type="match status" value="1"/>
</dbReference>
<dbReference type="AlphaFoldDB" id="A0AAD6Y566"/>
<evidence type="ECO:0000256" key="6">
    <source>
        <dbReference type="ARBA" id="ARBA00022723"/>
    </source>
</evidence>
<feature type="transmembrane region" description="Helical" evidence="12">
    <location>
        <begin position="79"/>
        <end position="105"/>
    </location>
</feature>
<proteinExistence type="predicted"/>
<feature type="transmembrane region" description="Helical" evidence="12">
    <location>
        <begin position="202"/>
        <end position="221"/>
    </location>
</feature>
<evidence type="ECO:0000256" key="9">
    <source>
        <dbReference type="ARBA" id="ARBA00023004"/>
    </source>
</evidence>
<dbReference type="GO" id="GO:0140575">
    <property type="term" value="F:transmembrane monodehydroascorbate reductase activity"/>
    <property type="evidence" value="ECO:0007669"/>
    <property type="project" value="InterPro"/>
</dbReference>
<evidence type="ECO:0000256" key="5">
    <source>
        <dbReference type="ARBA" id="ARBA00022692"/>
    </source>
</evidence>
<keyword evidence="9" id="KW-0408">Iron</keyword>
<evidence type="ECO:0000256" key="11">
    <source>
        <dbReference type="SAM" id="MobiDB-lite"/>
    </source>
</evidence>
<evidence type="ECO:0000256" key="3">
    <source>
        <dbReference type="ARBA" id="ARBA00022448"/>
    </source>
</evidence>
<dbReference type="InterPro" id="IPR006593">
    <property type="entry name" value="Cyt_b561/ferric_Rdtase_TM"/>
</dbReference>
<keyword evidence="6" id="KW-0479">Metal-binding</keyword>
<keyword evidence="5 12" id="KW-0812">Transmembrane</keyword>
<sequence length="261" mass="28670">MARRQVDRYSKSTMDPNAEDYELLLPPEQAGERKVRQEDRLPSEARKGDSAAMYLALIGAAVFTTVTWVVVLVNHPLTAGWFALHPILQSFSLLLLTYGNAPGILTLQPTSQPKTKAAGLVRHQYAIAFAAFPAIFAGTFAVMFNKYVHGAPHFVSWHAKFGIAAMAWIVVQVLIGGGSVWFGGAAFGGGAKAKALWKYHRLSGYVLYVFLMLTAHLGGYWSNWGNNHSPSSMRILAFAVALLACVSGVYMRIRPSKMKFF</sequence>
<keyword evidence="15" id="KW-1185">Reference proteome</keyword>
<keyword evidence="7" id="KW-0249">Electron transport</keyword>
<evidence type="ECO:0000256" key="1">
    <source>
        <dbReference type="ARBA" id="ARBA00001970"/>
    </source>
</evidence>
<feature type="region of interest" description="Disordered" evidence="11">
    <location>
        <begin position="1"/>
        <end position="44"/>
    </location>
</feature>
<dbReference type="GO" id="GO:0046872">
    <property type="term" value="F:metal ion binding"/>
    <property type="evidence" value="ECO:0007669"/>
    <property type="project" value="UniProtKB-KW"/>
</dbReference>
<evidence type="ECO:0000256" key="2">
    <source>
        <dbReference type="ARBA" id="ARBA00004141"/>
    </source>
</evidence>
<feature type="domain" description="Cytochrome b561" evidence="13">
    <location>
        <begin position="84"/>
        <end position="218"/>
    </location>
</feature>
<feature type="transmembrane region" description="Helical" evidence="12">
    <location>
        <begin position="165"/>
        <end position="190"/>
    </location>
</feature>
<feature type="transmembrane region" description="Helical" evidence="12">
    <location>
        <begin position="125"/>
        <end position="145"/>
    </location>
</feature>
<feature type="transmembrane region" description="Helical" evidence="12">
    <location>
        <begin position="233"/>
        <end position="253"/>
    </location>
</feature>